<protein>
    <recommendedName>
        <fullName evidence="4">SH3 domain-containing protein</fullName>
    </recommendedName>
</protein>
<evidence type="ECO:0000259" key="4">
    <source>
        <dbReference type="PROSITE" id="PS50002"/>
    </source>
</evidence>
<feature type="compositionally biased region" description="Polar residues" evidence="3">
    <location>
        <begin position="129"/>
        <end position="138"/>
    </location>
</feature>
<dbReference type="SMART" id="SM00326">
    <property type="entry name" value="SH3"/>
    <property type="match status" value="1"/>
</dbReference>
<feature type="region of interest" description="Disordered" evidence="3">
    <location>
        <begin position="114"/>
        <end position="195"/>
    </location>
</feature>
<evidence type="ECO:0000256" key="3">
    <source>
        <dbReference type="SAM" id="MobiDB-lite"/>
    </source>
</evidence>
<name>A0AAD9UHD8_RIDPI</name>
<accession>A0AAD9UHD8</accession>
<dbReference type="InterPro" id="IPR001452">
    <property type="entry name" value="SH3_domain"/>
</dbReference>
<gene>
    <name evidence="5" type="ORF">NP493_107g05045</name>
</gene>
<feature type="domain" description="SH3" evidence="4">
    <location>
        <begin position="38"/>
        <end position="111"/>
    </location>
</feature>
<sequence>MTPYEFGNFQLLDTRLVNRNTFRRFSIVYLLQSCAQVPSTDVWVILDDYTATNDKELSVQKGQQVELLDSAPGGSTEWCLVRVLNGAGDSSSCGVQLEGRVPTTAIKQVTTALTVSSSHGSIDNDDSAPMNSSEAHTVSTPSASSPASKRKSSFRKWLSNPVRKRSQGRMDKTPDKSAPDTPHSGKMERKPSGSAKITAIKLLLGHKCRDQYRAR</sequence>
<keyword evidence="6" id="KW-1185">Reference proteome</keyword>
<evidence type="ECO:0000313" key="6">
    <source>
        <dbReference type="Proteomes" id="UP001209878"/>
    </source>
</evidence>
<proteinExistence type="predicted"/>
<reference evidence="5" key="1">
    <citation type="journal article" date="2023" name="Mol. Biol. Evol.">
        <title>Third-Generation Sequencing Reveals the Adaptive Role of the Epigenome in Three Deep-Sea Polychaetes.</title>
        <authorList>
            <person name="Perez M."/>
            <person name="Aroh O."/>
            <person name="Sun Y."/>
            <person name="Lan Y."/>
            <person name="Juniper S.K."/>
            <person name="Young C.R."/>
            <person name="Angers B."/>
            <person name="Qian P.Y."/>
        </authorList>
    </citation>
    <scope>NUCLEOTIDE SEQUENCE</scope>
    <source>
        <strain evidence="5">R07B-5</strain>
    </source>
</reference>
<dbReference type="EMBL" id="JAODUO010000107">
    <property type="protein sequence ID" value="KAK2189416.1"/>
    <property type="molecule type" value="Genomic_DNA"/>
</dbReference>
<dbReference type="AlphaFoldDB" id="A0AAD9UHD8"/>
<evidence type="ECO:0000313" key="5">
    <source>
        <dbReference type="EMBL" id="KAK2189416.1"/>
    </source>
</evidence>
<dbReference type="InterPro" id="IPR036028">
    <property type="entry name" value="SH3-like_dom_sf"/>
</dbReference>
<dbReference type="SUPFAM" id="SSF50044">
    <property type="entry name" value="SH3-domain"/>
    <property type="match status" value="1"/>
</dbReference>
<dbReference type="PROSITE" id="PS50002">
    <property type="entry name" value="SH3"/>
    <property type="match status" value="1"/>
</dbReference>
<evidence type="ECO:0000256" key="2">
    <source>
        <dbReference type="PROSITE-ProRule" id="PRU00192"/>
    </source>
</evidence>
<dbReference type="Pfam" id="PF00018">
    <property type="entry name" value="SH3_1"/>
    <property type="match status" value="1"/>
</dbReference>
<dbReference type="Proteomes" id="UP001209878">
    <property type="component" value="Unassembled WGS sequence"/>
</dbReference>
<evidence type="ECO:0000256" key="1">
    <source>
        <dbReference type="ARBA" id="ARBA00022443"/>
    </source>
</evidence>
<dbReference type="Gene3D" id="2.30.30.40">
    <property type="entry name" value="SH3 Domains"/>
    <property type="match status" value="1"/>
</dbReference>
<feature type="compositionally biased region" description="Basic and acidic residues" evidence="3">
    <location>
        <begin position="168"/>
        <end position="191"/>
    </location>
</feature>
<comment type="caution">
    <text evidence="5">The sequence shown here is derived from an EMBL/GenBank/DDBJ whole genome shotgun (WGS) entry which is preliminary data.</text>
</comment>
<keyword evidence="1 2" id="KW-0728">SH3 domain</keyword>
<organism evidence="5 6">
    <name type="scientific">Ridgeia piscesae</name>
    <name type="common">Tubeworm</name>
    <dbReference type="NCBI Taxonomy" id="27915"/>
    <lineage>
        <taxon>Eukaryota</taxon>
        <taxon>Metazoa</taxon>
        <taxon>Spiralia</taxon>
        <taxon>Lophotrochozoa</taxon>
        <taxon>Annelida</taxon>
        <taxon>Polychaeta</taxon>
        <taxon>Sedentaria</taxon>
        <taxon>Canalipalpata</taxon>
        <taxon>Sabellida</taxon>
        <taxon>Siboglinidae</taxon>
        <taxon>Ridgeia</taxon>
    </lineage>
</organism>